<dbReference type="InterPro" id="IPR003774">
    <property type="entry name" value="AlgH-like"/>
</dbReference>
<gene>
    <name evidence="1" type="ORF">MGWOODY_Tha1147</name>
</gene>
<name>A0A160TI26_9ZZZZ</name>
<evidence type="ECO:0000313" key="1">
    <source>
        <dbReference type="EMBL" id="CUS42769.1"/>
    </source>
</evidence>
<dbReference type="GO" id="GO:0005829">
    <property type="term" value="C:cytosol"/>
    <property type="evidence" value="ECO:0007669"/>
    <property type="project" value="TreeGrafter"/>
</dbReference>
<dbReference type="SUPFAM" id="SSF143456">
    <property type="entry name" value="VC0467-like"/>
    <property type="match status" value="1"/>
</dbReference>
<dbReference type="Pfam" id="PF02622">
    <property type="entry name" value="DUF179"/>
    <property type="match status" value="1"/>
</dbReference>
<proteinExistence type="inferred from homology"/>
<accession>A0A160TI26</accession>
<dbReference type="NCBIfam" id="NF001266">
    <property type="entry name" value="PRK00228.1-1"/>
    <property type="match status" value="1"/>
</dbReference>
<dbReference type="Gene3D" id="3.40.1740.10">
    <property type="entry name" value="VC0467-like"/>
    <property type="match status" value="1"/>
</dbReference>
<dbReference type="EMBL" id="CZQC01000070">
    <property type="protein sequence ID" value="CUS42769.1"/>
    <property type="molecule type" value="Genomic_DNA"/>
</dbReference>
<dbReference type="AlphaFoldDB" id="A0A160TI26"/>
<organism evidence="1">
    <name type="scientific">hydrothermal vent metagenome</name>
    <dbReference type="NCBI Taxonomy" id="652676"/>
    <lineage>
        <taxon>unclassified sequences</taxon>
        <taxon>metagenomes</taxon>
        <taxon>ecological metagenomes</taxon>
    </lineage>
</organism>
<dbReference type="PANTHER" id="PTHR30327">
    <property type="entry name" value="UNCHARACTERIZED PROTEIN YQGE"/>
    <property type="match status" value="1"/>
</dbReference>
<protein>
    <submittedName>
        <fullName evidence="1">UPF0301 protein YqgE</fullName>
    </submittedName>
</protein>
<dbReference type="HAMAP" id="MF_00758">
    <property type="entry name" value="UPF0301"/>
    <property type="match status" value="1"/>
</dbReference>
<sequence>MKEIKSLRNHLLIAMPQLEDTWFAGTVTYMCEHNQDGAMGVVLNRPLDLDFAEVCDQLEIPRLPSVNAEILCGGPVSQENGFILHREQGNWESTLNVTEQAHLTSSKDILEAIATGAGPRHYLLGLGYAGWSAQQLDKELRENSWITLEATPELIFETDIHDLYNIALSTLGISAEFLSSDAGHA</sequence>
<reference evidence="1" key="1">
    <citation type="submission" date="2015-10" db="EMBL/GenBank/DDBJ databases">
        <authorList>
            <person name="Gilbert D.G."/>
        </authorList>
    </citation>
    <scope>NUCLEOTIDE SEQUENCE</scope>
</reference>
<dbReference type="PANTHER" id="PTHR30327:SF1">
    <property type="entry name" value="UPF0301 PROTEIN YQGE"/>
    <property type="match status" value="1"/>
</dbReference>